<dbReference type="Gene3D" id="3.30.1360.200">
    <property type="match status" value="1"/>
</dbReference>
<name>A0A451EQF6_9GAMM</name>
<keyword evidence="1" id="KW-0732">Signal</keyword>
<dbReference type="EMBL" id="CP029822">
    <property type="protein sequence ID" value="AZS52072.1"/>
    <property type="molecule type" value="Genomic_DNA"/>
</dbReference>
<evidence type="ECO:0000313" key="3">
    <source>
        <dbReference type="EMBL" id="AZS52072.1"/>
    </source>
</evidence>
<dbReference type="PROSITE" id="PS51257">
    <property type="entry name" value="PROKAR_LIPOPROTEIN"/>
    <property type="match status" value="1"/>
</dbReference>
<keyword evidence="4" id="KW-1185">Reference proteome</keyword>
<reference evidence="4" key="1">
    <citation type="submission" date="2018-06" db="EMBL/GenBank/DDBJ databases">
        <title>Complete genome of Pseudomonas insecticola strain QZS01.</title>
        <authorList>
            <person name="Wang J."/>
            <person name="Su Q."/>
        </authorList>
    </citation>
    <scope>NUCLEOTIDE SEQUENCE [LARGE SCALE GENOMIC DNA]</scope>
    <source>
        <strain evidence="4">QZS01</strain>
    </source>
</reference>
<evidence type="ECO:0000259" key="2">
    <source>
        <dbReference type="Pfam" id="PF22599"/>
    </source>
</evidence>
<accession>A0A451EQF6</accession>
<dbReference type="KEGG" id="emo:DM558_15400"/>
<protein>
    <recommendedName>
        <fullName evidence="2">SecDF P1 head subdomain domain-containing protein</fullName>
    </recommendedName>
</protein>
<organism evidence="3 4">
    <name type="scientific">Entomomonas moraniae</name>
    <dbReference type="NCBI Taxonomy" id="2213226"/>
    <lineage>
        <taxon>Bacteria</taxon>
        <taxon>Pseudomonadati</taxon>
        <taxon>Pseudomonadota</taxon>
        <taxon>Gammaproteobacteria</taxon>
        <taxon>Pseudomonadales</taxon>
        <taxon>Pseudomonadaceae</taxon>
        <taxon>Entomomonas</taxon>
    </lineage>
</organism>
<dbReference type="AlphaFoldDB" id="A0A451EQF6"/>
<evidence type="ECO:0000313" key="4">
    <source>
        <dbReference type="Proteomes" id="UP000273143"/>
    </source>
</evidence>
<sequence>MYKKWLSIALLFTLFITGCNQAKLDKPDDENNEITNKINHCLSLKSSTDEFNACFEELLSINRPTRVILLALDRQVATARWLNEMSQQAQSVLKNHKIDFEAISLSEKNLIIDFPNQRIAIQALEYLNRAGIPLTQSKNQLSVSPQTMAKFYNDDTEQSIKIFDFRLKQLNLLHTTIKPYGDNYILILIPDEVENSQQEIIQQLGAVSSFEIRLAYHDTDTNALLAKGEIPQDMEVMYMQDGQPILVSKQVSITEGDLMNVYPNYSEKGAIYLGMTFNSKGTKKLYNFTKENLFKHIAFVVKKDTASEPEVLLTINMVMPIKDGRIIVSGSPELKGAVHIIDTIRSTLPQTPLTIIVNAIIK</sequence>
<dbReference type="Gene3D" id="3.30.70.3400">
    <property type="match status" value="1"/>
</dbReference>
<feature type="domain" description="SecDF P1 head subdomain" evidence="2">
    <location>
        <begin position="235"/>
        <end position="339"/>
    </location>
</feature>
<dbReference type="RefSeq" id="WP_127164722.1">
    <property type="nucleotide sequence ID" value="NZ_CP029822.1"/>
</dbReference>
<feature type="chain" id="PRO_5019320773" description="SecDF P1 head subdomain domain-containing protein" evidence="1">
    <location>
        <begin position="23"/>
        <end position="362"/>
    </location>
</feature>
<dbReference type="InterPro" id="IPR054384">
    <property type="entry name" value="SecDF_P1_head"/>
</dbReference>
<evidence type="ECO:0000256" key="1">
    <source>
        <dbReference type="SAM" id="SignalP"/>
    </source>
</evidence>
<dbReference type="Pfam" id="PF22599">
    <property type="entry name" value="SecDF_P1_head"/>
    <property type="match status" value="1"/>
</dbReference>
<feature type="signal peptide" evidence="1">
    <location>
        <begin position="1"/>
        <end position="22"/>
    </location>
</feature>
<gene>
    <name evidence="3" type="ORF">DM558_15400</name>
</gene>
<dbReference type="Proteomes" id="UP000273143">
    <property type="component" value="Chromosome"/>
</dbReference>
<proteinExistence type="predicted"/>